<name>A0A4Z2H9W0_9TELE</name>
<evidence type="ECO:0000313" key="2">
    <source>
        <dbReference type="Proteomes" id="UP000314294"/>
    </source>
</evidence>
<dbReference type="EMBL" id="SRLO01000288">
    <property type="protein sequence ID" value="TNN62668.1"/>
    <property type="molecule type" value="Genomic_DNA"/>
</dbReference>
<gene>
    <name evidence="1" type="ORF">EYF80_027109</name>
</gene>
<evidence type="ECO:0000313" key="1">
    <source>
        <dbReference type="EMBL" id="TNN62668.1"/>
    </source>
</evidence>
<proteinExistence type="predicted"/>
<accession>A0A4Z2H9W0</accession>
<protein>
    <submittedName>
        <fullName evidence="1">Uncharacterized protein</fullName>
    </submittedName>
</protein>
<dbReference type="Proteomes" id="UP000314294">
    <property type="component" value="Unassembled WGS sequence"/>
</dbReference>
<sequence>MQQSLNGCPNQNLADITEGAHEECSGKSAWSNSSTVSTIVQGATDSDGLLVLRGQAKTGKPVGSWNDRVSEREDGWISGWVAVVGLQREIVEKETAKDNYFSRRRSHVATADRHSFPQLSPPYKAWVTEQSNSWFPGSRLVRWEFEPGREGKNKPPVVMWARGLLRWKAKALWGDECMEEDYV</sequence>
<reference evidence="1 2" key="1">
    <citation type="submission" date="2019-03" db="EMBL/GenBank/DDBJ databases">
        <title>First draft genome of Liparis tanakae, snailfish: a comprehensive survey of snailfish specific genes.</title>
        <authorList>
            <person name="Kim W."/>
            <person name="Song I."/>
            <person name="Jeong J.-H."/>
            <person name="Kim D."/>
            <person name="Kim S."/>
            <person name="Ryu S."/>
            <person name="Song J.Y."/>
            <person name="Lee S.K."/>
        </authorList>
    </citation>
    <scope>NUCLEOTIDE SEQUENCE [LARGE SCALE GENOMIC DNA]</scope>
    <source>
        <tissue evidence="1">Muscle</tissue>
    </source>
</reference>
<comment type="caution">
    <text evidence="1">The sequence shown here is derived from an EMBL/GenBank/DDBJ whole genome shotgun (WGS) entry which is preliminary data.</text>
</comment>
<dbReference type="AlphaFoldDB" id="A0A4Z2H9W0"/>
<organism evidence="1 2">
    <name type="scientific">Liparis tanakae</name>
    <name type="common">Tanaka's snailfish</name>
    <dbReference type="NCBI Taxonomy" id="230148"/>
    <lineage>
        <taxon>Eukaryota</taxon>
        <taxon>Metazoa</taxon>
        <taxon>Chordata</taxon>
        <taxon>Craniata</taxon>
        <taxon>Vertebrata</taxon>
        <taxon>Euteleostomi</taxon>
        <taxon>Actinopterygii</taxon>
        <taxon>Neopterygii</taxon>
        <taxon>Teleostei</taxon>
        <taxon>Neoteleostei</taxon>
        <taxon>Acanthomorphata</taxon>
        <taxon>Eupercaria</taxon>
        <taxon>Perciformes</taxon>
        <taxon>Cottioidei</taxon>
        <taxon>Cottales</taxon>
        <taxon>Liparidae</taxon>
        <taxon>Liparis</taxon>
    </lineage>
</organism>
<keyword evidence="2" id="KW-1185">Reference proteome</keyword>